<dbReference type="SUPFAM" id="SSF53756">
    <property type="entry name" value="UDP-Glycosyltransferase/glycogen phosphorylase"/>
    <property type="match status" value="1"/>
</dbReference>
<name>A0A6C0DPC6_9ZZZZ</name>
<organism evidence="1">
    <name type="scientific">viral metagenome</name>
    <dbReference type="NCBI Taxonomy" id="1070528"/>
    <lineage>
        <taxon>unclassified sequences</taxon>
        <taxon>metagenomes</taxon>
        <taxon>organismal metagenomes</taxon>
    </lineage>
</organism>
<proteinExistence type="predicted"/>
<dbReference type="Gene3D" id="3.40.50.11930">
    <property type="match status" value="1"/>
</dbReference>
<dbReference type="PANTHER" id="PTHR46656:SF3">
    <property type="entry name" value="PUTATIVE-RELATED"/>
    <property type="match status" value="1"/>
</dbReference>
<dbReference type="EMBL" id="MN739655">
    <property type="protein sequence ID" value="QHT18403.1"/>
    <property type="molecule type" value="Genomic_DNA"/>
</dbReference>
<accession>A0A6C0DPC6</accession>
<reference evidence="1" key="1">
    <citation type="journal article" date="2020" name="Nature">
        <title>Giant virus diversity and host interactions through global metagenomics.</title>
        <authorList>
            <person name="Schulz F."/>
            <person name="Roux S."/>
            <person name="Paez-Espino D."/>
            <person name="Jungbluth S."/>
            <person name="Walsh D.A."/>
            <person name="Denef V.J."/>
            <person name="McMahon K.D."/>
            <person name="Konstantinidis K.T."/>
            <person name="Eloe-Fadrosh E.A."/>
            <person name="Kyrpides N.C."/>
            <person name="Woyke T."/>
        </authorList>
    </citation>
    <scope>NUCLEOTIDE SEQUENCE</scope>
    <source>
        <strain evidence="1">GVMAG-M-3300023174-46</strain>
    </source>
</reference>
<evidence type="ECO:0000313" key="1">
    <source>
        <dbReference type="EMBL" id="QHT18403.1"/>
    </source>
</evidence>
<dbReference type="AlphaFoldDB" id="A0A6C0DPC6"/>
<sequence>MSTTEYLKNLENLLGSSFSSIQSTIVDVKEIVPRKLKLLFVSTHCHQYTGYSKVSWGILKELSKIPYLDVTHFGFQKFPSQTFPENYRTYPSSISVIDASSLEKPLEQGFGFKVLPDIVRKVKPDIVFVYNDMSVIARFLGELEKSGVPRTYRMWAYVDQVYTSQLQGYLDLLNMKVERIFTFTPYWKQCLKDQGVTRPIDVLLHGFEEDMYKPLPRTEVRKQMKLPENAFLYLCVNRNQPRKRYDILIMAFVELLVKYPTKPIFLMCICDKGEKGGWWLFELFQRELKMRGVPVEPYAGRLMISTQDMVFKDEDINLFYNVADVGVSTAEGEGWGLCNFEQMGVGIPQVVPNIGGFKEYCTSENSVLIEANNRYYLPTVFSPVGGEAASVDPHAFCLGMETYLLDSEKRKTHGENARKTVMGYTWKKAVEPFLRRLRQEKEDIDAEAEAEGDLNNA</sequence>
<dbReference type="CDD" id="cd03801">
    <property type="entry name" value="GT4_PimA-like"/>
    <property type="match status" value="1"/>
</dbReference>
<dbReference type="PANTHER" id="PTHR46656">
    <property type="entry name" value="PUTATIVE-RELATED"/>
    <property type="match status" value="1"/>
</dbReference>
<protein>
    <submittedName>
        <fullName evidence="1">Uncharacterized protein</fullName>
    </submittedName>
</protein>
<dbReference type="Gene3D" id="3.40.50.2000">
    <property type="entry name" value="Glycogen Phosphorylase B"/>
    <property type="match status" value="1"/>
</dbReference>